<keyword evidence="2" id="KW-1185">Reference proteome</keyword>
<reference evidence="1 2" key="1">
    <citation type="submission" date="2024-02" db="EMBL/GenBank/DDBJ databases">
        <authorList>
            <person name="Daric V."/>
            <person name="Darras S."/>
        </authorList>
    </citation>
    <scope>NUCLEOTIDE SEQUENCE [LARGE SCALE GENOMIC DNA]</scope>
</reference>
<gene>
    <name evidence="1" type="ORF">CVLEPA_LOCUS9400</name>
</gene>
<evidence type="ECO:0000313" key="1">
    <source>
        <dbReference type="EMBL" id="CAK8679138.1"/>
    </source>
</evidence>
<dbReference type="Proteomes" id="UP001642483">
    <property type="component" value="Unassembled WGS sequence"/>
</dbReference>
<organism evidence="1 2">
    <name type="scientific">Clavelina lepadiformis</name>
    <name type="common">Light-bulb sea squirt</name>
    <name type="synonym">Ascidia lepadiformis</name>
    <dbReference type="NCBI Taxonomy" id="159417"/>
    <lineage>
        <taxon>Eukaryota</taxon>
        <taxon>Metazoa</taxon>
        <taxon>Chordata</taxon>
        <taxon>Tunicata</taxon>
        <taxon>Ascidiacea</taxon>
        <taxon>Aplousobranchia</taxon>
        <taxon>Clavelinidae</taxon>
        <taxon>Clavelina</taxon>
    </lineage>
</organism>
<dbReference type="EMBL" id="CAWYQH010000057">
    <property type="protein sequence ID" value="CAK8679138.1"/>
    <property type="molecule type" value="Genomic_DNA"/>
</dbReference>
<evidence type="ECO:0000313" key="2">
    <source>
        <dbReference type="Proteomes" id="UP001642483"/>
    </source>
</evidence>
<comment type="caution">
    <text evidence="1">The sequence shown here is derived from an EMBL/GenBank/DDBJ whole genome shotgun (WGS) entry which is preliminary data.</text>
</comment>
<dbReference type="PANTHER" id="PTHR13954:SF6">
    <property type="entry name" value="NON-SPECIFIC SERINE_THREONINE PROTEIN KINASE"/>
    <property type="match status" value="1"/>
</dbReference>
<sequence>MFVDNLSQKQKELAKDLIKKMFGFDQEKKEVDFDPEKRPAIQLVKFHPLFWTSKKKIDFYKEANRWFYSQSRKNVEKYQQALKYFENEFNISINNVPSSLRNERKFPIKECRNVHQLLQKVIRNMDEHGDEKSDESMELLGFLNNGKRDYDKFLLTLTGPYPGLLAYLWWYLSDEEIEGPYYPMKNSPHTGSTKQGSLENEERRKITRKIEKFQHGWNVSRGYGPLDLLRLYEQIFQISDEQLTTNAAKLFPEELSLFPIKLTESQIDLLLFILTKVEKRIEYLDLT</sequence>
<name>A0ABP0FJI4_CLALP</name>
<protein>
    <submittedName>
        <fullName evidence="1">Uncharacterized protein</fullName>
    </submittedName>
</protein>
<dbReference type="PANTHER" id="PTHR13954">
    <property type="entry name" value="IRE1-RELATED"/>
    <property type="match status" value="1"/>
</dbReference>
<accession>A0ABP0FJI4</accession>
<dbReference type="InterPro" id="IPR045133">
    <property type="entry name" value="IRE1/2-like"/>
</dbReference>
<proteinExistence type="predicted"/>